<keyword evidence="2" id="KW-1185">Reference proteome</keyword>
<reference evidence="1 2" key="1">
    <citation type="submission" date="2024-09" db="EMBL/GenBank/DDBJ databases">
        <title>Chromosome-scale assembly of Riccia fluitans.</title>
        <authorList>
            <person name="Paukszto L."/>
            <person name="Sawicki J."/>
            <person name="Karawczyk K."/>
            <person name="Piernik-Szablinska J."/>
            <person name="Szczecinska M."/>
            <person name="Mazdziarz M."/>
        </authorList>
    </citation>
    <scope>NUCLEOTIDE SEQUENCE [LARGE SCALE GENOMIC DNA]</scope>
    <source>
        <strain evidence="1">Rf_01</strain>
        <tissue evidence="1">Aerial parts of the thallus</tissue>
    </source>
</reference>
<dbReference type="EMBL" id="JBHFFA010000007">
    <property type="protein sequence ID" value="KAL2613950.1"/>
    <property type="molecule type" value="Genomic_DNA"/>
</dbReference>
<evidence type="ECO:0000313" key="2">
    <source>
        <dbReference type="Proteomes" id="UP001605036"/>
    </source>
</evidence>
<organism evidence="1 2">
    <name type="scientific">Riccia fluitans</name>
    <dbReference type="NCBI Taxonomy" id="41844"/>
    <lineage>
        <taxon>Eukaryota</taxon>
        <taxon>Viridiplantae</taxon>
        <taxon>Streptophyta</taxon>
        <taxon>Embryophyta</taxon>
        <taxon>Marchantiophyta</taxon>
        <taxon>Marchantiopsida</taxon>
        <taxon>Marchantiidae</taxon>
        <taxon>Marchantiales</taxon>
        <taxon>Ricciaceae</taxon>
        <taxon>Riccia</taxon>
    </lineage>
</organism>
<name>A0ABD1XYB6_9MARC</name>
<protein>
    <submittedName>
        <fullName evidence="1">Uncharacterized protein</fullName>
    </submittedName>
</protein>
<evidence type="ECO:0000313" key="1">
    <source>
        <dbReference type="EMBL" id="KAL2613950.1"/>
    </source>
</evidence>
<sequence>MKGWLSMRMCFYWYFPSRMACGRAALHFERIRYGHSGDGDENAYFYQGDIVRLATWLIAGLTFDEDYEQRYRFFANDD</sequence>
<comment type="caution">
    <text evidence="1">The sequence shown here is derived from an EMBL/GenBank/DDBJ whole genome shotgun (WGS) entry which is preliminary data.</text>
</comment>
<dbReference type="Proteomes" id="UP001605036">
    <property type="component" value="Unassembled WGS sequence"/>
</dbReference>
<dbReference type="AlphaFoldDB" id="A0ABD1XYB6"/>
<proteinExistence type="predicted"/>
<accession>A0ABD1XYB6</accession>
<gene>
    <name evidence="1" type="ORF">R1flu_025642</name>
</gene>